<evidence type="ECO:0000313" key="3">
    <source>
        <dbReference type="EMBL" id="ANH37150.1"/>
    </source>
</evidence>
<accession>A0A1A9GHK6</accession>
<feature type="transmembrane region" description="Helical" evidence="1">
    <location>
        <begin position="21"/>
        <end position="39"/>
    </location>
</feature>
<dbReference type="KEGG" id="ndk:I601_0700"/>
<evidence type="ECO:0000256" key="1">
    <source>
        <dbReference type="SAM" id="Phobius"/>
    </source>
</evidence>
<proteinExistence type="predicted"/>
<name>A0A1A9GHK6_9ACTN</name>
<dbReference type="RefSeq" id="WP_068106490.1">
    <property type="nucleotide sequence ID" value="NZ_CP015079.1"/>
</dbReference>
<feature type="transmembrane region" description="Helical" evidence="1">
    <location>
        <begin position="51"/>
        <end position="69"/>
    </location>
</feature>
<dbReference type="InterPro" id="IPR026870">
    <property type="entry name" value="Zinc_ribbon_dom"/>
</dbReference>
<dbReference type="EMBL" id="CP015079">
    <property type="protein sequence ID" value="ANH37150.1"/>
    <property type="molecule type" value="Genomic_DNA"/>
</dbReference>
<keyword evidence="1" id="KW-0812">Transmembrane</keyword>
<keyword evidence="1" id="KW-0472">Membrane</keyword>
<reference evidence="3 4" key="1">
    <citation type="submission" date="2016-03" db="EMBL/GenBank/DDBJ databases">
        <title>Complete genome sequence of a soil Actinobacterium, Nocardioides dokdonensis FR1436.</title>
        <authorList>
            <person name="Kwon S.-K."/>
            <person name="Kim K."/>
            <person name="Kim J.F."/>
        </authorList>
    </citation>
    <scope>NUCLEOTIDE SEQUENCE [LARGE SCALE GENOMIC DNA]</scope>
    <source>
        <strain evidence="3 4">FR1436</strain>
    </source>
</reference>
<evidence type="ECO:0000313" key="4">
    <source>
        <dbReference type="Proteomes" id="UP000077868"/>
    </source>
</evidence>
<dbReference type="AlphaFoldDB" id="A0A1A9GHK6"/>
<dbReference type="Pfam" id="PF13240">
    <property type="entry name" value="Zn_Ribbon_1"/>
    <property type="match status" value="1"/>
</dbReference>
<dbReference type="PATRIC" id="fig|1300347.3.peg.704"/>
<dbReference type="STRING" id="1300347.I601_0700"/>
<evidence type="ECO:0000259" key="2">
    <source>
        <dbReference type="Pfam" id="PF13240"/>
    </source>
</evidence>
<keyword evidence="4" id="KW-1185">Reference proteome</keyword>
<gene>
    <name evidence="3" type="ORF">I601_0700</name>
</gene>
<feature type="domain" description="Zinc-ribbon" evidence="2">
    <location>
        <begin position="123"/>
        <end position="145"/>
    </location>
</feature>
<dbReference type="Proteomes" id="UP000077868">
    <property type="component" value="Chromosome"/>
</dbReference>
<dbReference type="OrthoDB" id="9788304at2"/>
<keyword evidence="1" id="KW-1133">Transmembrane helix</keyword>
<protein>
    <recommendedName>
        <fullName evidence="2">Zinc-ribbon domain-containing protein</fullName>
    </recommendedName>
</protein>
<sequence>MTPHGLPDTARTRTALRVGGAVLLLVGVVVFGWGAYTVFTYEGFDGPPGLAILAFLGGLPMIGLGLGALNMSTIGAQSRYVAGETMPTVKQSAAYLTDGEGILGVGRTAGDRAPAGSAAAGPYCRSCGVRNDADARFCDGCGTSLA</sequence>
<organism evidence="3 4">
    <name type="scientific">Nocardioides dokdonensis FR1436</name>
    <dbReference type="NCBI Taxonomy" id="1300347"/>
    <lineage>
        <taxon>Bacteria</taxon>
        <taxon>Bacillati</taxon>
        <taxon>Actinomycetota</taxon>
        <taxon>Actinomycetes</taxon>
        <taxon>Propionibacteriales</taxon>
        <taxon>Nocardioidaceae</taxon>
        <taxon>Nocardioides</taxon>
    </lineage>
</organism>